<name>A0A2P2JRL8_RHIMU</name>
<proteinExistence type="predicted"/>
<sequence length="88" mass="10641">MASKLRFAWYPISLNQVLCFKISRLYCWIPKHSKIPLICLWSDTREKKFRLLQVKNLQELQKLCFCFTVFSSTLFLLKIWLKTFLSTF</sequence>
<dbReference type="AlphaFoldDB" id="A0A2P2JRL8"/>
<feature type="transmembrane region" description="Helical" evidence="1">
    <location>
        <begin position="63"/>
        <end position="81"/>
    </location>
</feature>
<protein>
    <submittedName>
        <fullName evidence="2">Uncharacterized protein</fullName>
    </submittedName>
</protein>
<keyword evidence="1" id="KW-1133">Transmembrane helix</keyword>
<keyword evidence="1" id="KW-0812">Transmembrane</keyword>
<evidence type="ECO:0000256" key="1">
    <source>
        <dbReference type="SAM" id="Phobius"/>
    </source>
</evidence>
<dbReference type="EMBL" id="GGEC01015642">
    <property type="protein sequence ID" value="MBW96125.1"/>
    <property type="molecule type" value="Transcribed_RNA"/>
</dbReference>
<reference evidence="2" key="1">
    <citation type="submission" date="2018-02" db="EMBL/GenBank/DDBJ databases">
        <title>Rhizophora mucronata_Transcriptome.</title>
        <authorList>
            <person name="Meera S.P."/>
            <person name="Sreeshan A."/>
            <person name="Augustine A."/>
        </authorList>
    </citation>
    <scope>NUCLEOTIDE SEQUENCE</scope>
    <source>
        <tissue evidence="2">Leaf</tissue>
    </source>
</reference>
<accession>A0A2P2JRL8</accession>
<evidence type="ECO:0000313" key="2">
    <source>
        <dbReference type="EMBL" id="MBW96125.1"/>
    </source>
</evidence>
<keyword evidence="1" id="KW-0472">Membrane</keyword>
<organism evidence="2">
    <name type="scientific">Rhizophora mucronata</name>
    <name type="common">Asiatic mangrove</name>
    <dbReference type="NCBI Taxonomy" id="61149"/>
    <lineage>
        <taxon>Eukaryota</taxon>
        <taxon>Viridiplantae</taxon>
        <taxon>Streptophyta</taxon>
        <taxon>Embryophyta</taxon>
        <taxon>Tracheophyta</taxon>
        <taxon>Spermatophyta</taxon>
        <taxon>Magnoliopsida</taxon>
        <taxon>eudicotyledons</taxon>
        <taxon>Gunneridae</taxon>
        <taxon>Pentapetalae</taxon>
        <taxon>rosids</taxon>
        <taxon>fabids</taxon>
        <taxon>Malpighiales</taxon>
        <taxon>Rhizophoraceae</taxon>
        <taxon>Rhizophora</taxon>
    </lineage>
</organism>